<sequence length="245" mass="28592">MPEGPSIVLLREAAQRFVGRRVLDVAGNSKQPIARLQHRVLKQVRSWGKHFLLDFGPFWVRIHFGLFGSWRIDEATERAPRLRLQFSRGETLAFYACSVRIVDGDVEAHYDWSVDVMDPRWDAKAARAKLRRHPDALVADALLDQDVFSGVGNIIKNEVLHRIRVHPESRVGALPSRKLAEMVEQARVYSFDFLAWKRDFVLRQHWQVHAKTICPRDGTRLSYRKHLGKRQRRAFWCATCQRLYK</sequence>
<dbReference type="GO" id="GO:0003906">
    <property type="term" value="F:DNA-(apurinic or apyrimidinic site) endonuclease activity"/>
    <property type="evidence" value="ECO:0007669"/>
    <property type="project" value="InterPro"/>
</dbReference>
<dbReference type="PANTHER" id="PTHR22993:SF9">
    <property type="entry name" value="FORMAMIDOPYRIMIDINE-DNA GLYCOSYLASE"/>
    <property type="match status" value="1"/>
</dbReference>
<reference evidence="11 12" key="1">
    <citation type="submission" date="2017-08" db="EMBL/GenBank/DDBJ databases">
        <title>Lysobacter sylvestris genome.</title>
        <authorList>
            <person name="Zhang D.-C."/>
            <person name="Albuquerque L."/>
            <person name="Franca L."/>
            <person name="Froufe H.J.C."/>
            <person name="Barroso C."/>
            <person name="Egas C."/>
            <person name="Da Costa M."/>
            <person name="Margesin R."/>
        </authorList>
    </citation>
    <scope>NUCLEOTIDE SEQUENCE [LARGE SCALE GENOMIC DNA]</scope>
    <source>
        <strain evidence="11 12">AM20-91</strain>
    </source>
</reference>
<evidence type="ECO:0000259" key="10">
    <source>
        <dbReference type="PROSITE" id="PS51068"/>
    </source>
</evidence>
<evidence type="ECO:0000256" key="7">
    <source>
        <dbReference type="ARBA" id="ARBA00023239"/>
    </source>
</evidence>
<comment type="catalytic activity">
    <reaction evidence="1">
        <text>Hydrolysis of DNA containing ring-opened 7-methylguanine residues, releasing 2,6-diamino-4-hydroxy-5-(N-methyl)formamidopyrimidine.</text>
        <dbReference type="EC" id="3.2.2.23"/>
    </reaction>
</comment>
<dbReference type="Gene3D" id="3.20.190.10">
    <property type="entry name" value="MutM-like, N-terminal"/>
    <property type="match status" value="1"/>
</dbReference>
<keyword evidence="3" id="KW-0227">DNA damage</keyword>
<comment type="similarity">
    <text evidence="2">Belongs to the FPG family.</text>
</comment>
<dbReference type="Pfam" id="PF01149">
    <property type="entry name" value="Fapy_DNA_glyco"/>
    <property type="match status" value="1"/>
</dbReference>
<dbReference type="GO" id="GO:0008270">
    <property type="term" value="F:zinc ion binding"/>
    <property type="evidence" value="ECO:0007669"/>
    <property type="project" value="InterPro"/>
</dbReference>
<keyword evidence="8" id="KW-0511">Multifunctional enzyme</keyword>
<evidence type="ECO:0000256" key="9">
    <source>
        <dbReference type="ARBA" id="ARBA00023295"/>
    </source>
</evidence>
<evidence type="ECO:0000256" key="2">
    <source>
        <dbReference type="ARBA" id="ARBA00009409"/>
    </source>
</evidence>
<keyword evidence="7" id="KW-0456">Lyase</keyword>
<organism evidence="11 12">
    <name type="scientific">Solilutibacter silvestris</name>
    <dbReference type="NCBI Taxonomy" id="1645665"/>
    <lineage>
        <taxon>Bacteria</taxon>
        <taxon>Pseudomonadati</taxon>
        <taxon>Pseudomonadota</taxon>
        <taxon>Gammaproteobacteria</taxon>
        <taxon>Lysobacterales</taxon>
        <taxon>Lysobacteraceae</taxon>
        <taxon>Solilutibacter</taxon>
    </lineage>
</organism>
<evidence type="ECO:0000256" key="1">
    <source>
        <dbReference type="ARBA" id="ARBA00001668"/>
    </source>
</evidence>
<evidence type="ECO:0000256" key="3">
    <source>
        <dbReference type="ARBA" id="ARBA00022763"/>
    </source>
</evidence>
<dbReference type="InterPro" id="IPR012319">
    <property type="entry name" value="FPG_cat"/>
</dbReference>
<evidence type="ECO:0000256" key="6">
    <source>
        <dbReference type="ARBA" id="ARBA00023204"/>
    </source>
</evidence>
<dbReference type="RefSeq" id="WP_103073760.1">
    <property type="nucleotide sequence ID" value="NZ_NPZB01000001.1"/>
</dbReference>
<proteinExistence type="inferred from homology"/>
<dbReference type="Proteomes" id="UP000236220">
    <property type="component" value="Unassembled WGS sequence"/>
</dbReference>
<dbReference type="Gene3D" id="1.10.8.50">
    <property type="match status" value="1"/>
</dbReference>
<dbReference type="EMBL" id="NPZB01000001">
    <property type="protein sequence ID" value="PNS08601.1"/>
    <property type="molecule type" value="Genomic_DNA"/>
</dbReference>
<evidence type="ECO:0000256" key="4">
    <source>
        <dbReference type="ARBA" id="ARBA00022801"/>
    </source>
</evidence>
<dbReference type="Pfam" id="PF06831">
    <property type="entry name" value="H2TH"/>
    <property type="match status" value="1"/>
</dbReference>
<comment type="caution">
    <text evidence="11">The sequence shown here is derived from an EMBL/GenBank/DDBJ whole genome shotgun (WGS) entry which is preliminary data.</text>
</comment>
<name>A0A2K1Q0N3_9GAMM</name>
<evidence type="ECO:0000256" key="8">
    <source>
        <dbReference type="ARBA" id="ARBA00023268"/>
    </source>
</evidence>
<dbReference type="GO" id="GO:0003684">
    <property type="term" value="F:damaged DNA binding"/>
    <property type="evidence" value="ECO:0007669"/>
    <property type="project" value="InterPro"/>
</dbReference>
<dbReference type="SMART" id="SM00898">
    <property type="entry name" value="Fapy_DNA_glyco"/>
    <property type="match status" value="1"/>
</dbReference>
<dbReference type="OrthoDB" id="9800855at2"/>
<keyword evidence="5" id="KW-0238">DNA-binding</keyword>
<dbReference type="SUPFAM" id="SSF46946">
    <property type="entry name" value="S13-like H2TH domain"/>
    <property type="match status" value="1"/>
</dbReference>
<keyword evidence="4" id="KW-0378">Hydrolase</keyword>
<keyword evidence="6" id="KW-0234">DNA repair</keyword>
<evidence type="ECO:0000313" key="11">
    <source>
        <dbReference type="EMBL" id="PNS08601.1"/>
    </source>
</evidence>
<evidence type="ECO:0000256" key="5">
    <source>
        <dbReference type="ARBA" id="ARBA00023125"/>
    </source>
</evidence>
<dbReference type="GO" id="GO:0016829">
    <property type="term" value="F:lyase activity"/>
    <property type="evidence" value="ECO:0007669"/>
    <property type="project" value="UniProtKB-KW"/>
</dbReference>
<feature type="domain" description="Formamidopyrimidine-DNA glycosylase catalytic" evidence="10">
    <location>
        <begin position="2"/>
        <end position="93"/>
    </location>
</feature>
<dbReference type="GO" id="GO:0006284">
    <property type="term" value="P:base-excision repair"/>
    <property type="evidence" value="ECO:0007669"/>
    <property type="project" value="InterPro"/>
</dbReference>
<dbReference type="InterPro" id="IPR015886">
    <property type="entry name" value="H2TH_FPG"/>
</dbReference>
<accession>A0A2K1Q0N3</accession>
<dbReference type="GO" id="GO:0008534">
    <property type="term" value="F:oxidized purine nucleobase lesion DNA N-glycosylase activity"/>
    <property type="evidence" value="ECO:0007669"/>
    <property type="project" value="UniProtKB-EC"/>
</dbReference>
<keyword evidence="9" id="KW-0326">Glycosidase</keyword>
<dbReference type="SUPFAM" id="SSF81624">
    <property type="entry name" value="N-terminal domain of MutM-like DNA repair proteins"/>
    <property type="match status" value="1"/>
</dbReference>
<evidence type="ECO:0000313" key="12">
    <source>
        <dbReference type="Proteomes" id="UP000236220"/>
    </source>
</evidence>
<dbReference type="InterPro" id="IPR010979">
    <property type="entry name" value="Ribosomal_uS13-like_H2TH"/>
</dbReference>
<dbReference type="AlphaFoldDB" id="A0A2K1Q0N3"/>
<dbReference type="PANTHER" id="PTHR22993">
    <property type="entry name" value="FORMAMIDOPYRIMIDINE-DNA GLYCOSYLASE"/>
    <property type="match status" value="1"/>
</dbReference>
<gene>
    <name evidence="11" type="ORF">Lysil_0230</name>
</gene>
<dbReference type="SMART" id="SM01232">
    <property type="entry name" value="H2TH"/>
    <property type="match status" value="1"/>
</dbReference>
<dbReference type="InterPro" id="IPR035937">
    <property type="entry name" value="FPG_N"/>
</dbReference>
<dbReference type="PROSITE" id="PS51068">
    <property type="entry name" value="FPG_CAT"/>
    <property type="match status" value="1"/>
</dbReference>
<keyword evidence="12" id="KW-1185">Reference proteome</keyword>
<protein>
    <submittedName>
        <fullName evidence="11">Formamidopyrimidine-DNA glycosylase H2TH domain</fullName>
    </submittedName>
</protein>